<sequence length="274" mass="31122">YGAINWDQKGISLENIPNSHPFKPAFDAIAIIKGDIDDLFQERIQAEKSLKESEEKYRNILESIEESYYEVDLAGNFTFFNDSLCRIHGYPKDELMGMNYRQYTDKEYAKKLYQTFNKVYTTGKPNKIFDYELLRKDGAKRHMDVSVSLMKDSKGQPIGFRGIGRDVTERKLAEEEKQRLQTQLQQAQKMEAIGTLAGGVAHDLNNVLSGIVSYPDLLLMQLSEDSPLRKLILTIQKSGEKAAAIVQDLLTLARRGVAVTEVVSLNDIISDYLK</sequence>
<evidence type="ECO:0000259" key="7">
    <source>
        <dbReference type="PROSITE" id="PS50112"/>
    </source>
</evidence>
<feature type="domain" description="PAC" evidence="8">
    <location>
        <begin position="127"/>
        <end position="179"/>
    </location>
</feature>
<dbReference type="Pfam" id="PF00989">
    <property type="entry name" value="PAS"/>
    <property type="match status" value="1"/>
</dbReference>
<gene>
    <name evidence="9" type="ORF">S01H1_32441</name>
</gene>
<dbReference type="Gene3D" id="3.30.450.20">
    <property type="entry name" value="PAS domain"/>
    <property type="match status" value="1"/>
</dbReference>
<evidence type="ECO:0000256" key="5">
    <source>
        <dbReference type="ARBA" id="ARBA00022777"/>
    </source>
</evidence>
<dbReference type="SUPFAM" id="SSF55785">
    <property type="entry name" value="PYP-like sensor domain (PAS domain)"/>
    <property type="match status" value="1"/>
</dbReference>
<dbReference type="Gene3D" id="1.10.287.130">
    <property type="match status" value="1"/>
</dbReference>
<accession>X0UC95</accession>
<dbReference type="CDD" id="cd00130">
    <property type="entry name" value="PAS"/>
    <property type="match status" value="1"/>
</dbReference>
<dbReference type="Pfam" id="PF00512">
    <property type="entry name" value="HisKA"/>
    <property type="match status" value="1"/>
</dbReference>
<dbReference type="InterPro" id="IPR036097">
    <property type="entry name" value="HisK_dim/P_sf"/>
</dbReference>
<evidence type="ECO:0000256" key="2">
    <source>
        <dbReference type="ARBA" id="ARBA00012438"/>
    </source>
</evidence>
<name>X0UC95_9ZZZZ</name>
<keyword evidence="4" id="KW-0808">Transferase</keyword>
<feature type="coiled-coil region" evidence="6">
    <location>
        <begin position="165"/>
        <end position="193"/>
    </location>
</feature>
<dbReference type="InterPro" id="IPR003661">
    <property type="entry name" value="HisK_dim/P_dom"/>
</dbReference>
<dbReference type="SMART" id="SM00091">
    <property type="entry name" value="PAS"/>
    <property type="match status" value="1"/>
</dbReference>
<dbReference type="AlphaFoldDB" id="X0UC95"/>
<keyword evidence="3" id="KW-0597">Phosphoprotein</keyword>
<comment type="catalytic activity">
    <reaction evidence="1">
        <text>ATP + protein L-histidine = ADP + protein N-phospho-L-histidine.</text>
        <dbReference type="EC" id="2.7.13.3"/>
    </reaction>
</comment>
<dbReference type="SUPFAM" id="SSF47384">
    <property type="entry name" value="Homodimeric domain of signal transducing histidine kinase"/>
    <property type="match status" value="1"/>
</dbReference>
<dbReference type="InterPro" id="IPR052162">
    <property type="entry name" value="Sensor_kinase/Photoreceptor"/>
</dbReference>
<dbReference type="PANTHER" id="PTHR43304">
    <property type="entry name" value="PHYTOCHROME-LIKE PROTEIN CPH1"/>
    <property type="match status" value="1"/>
</dbReference>
<keyword evidence="5" id="KW-0418">Kinase</keyword>
<dbReference type="PROSITE" id="PS50113">
    <property type="entry name" value="PAC"/>
    <property type="match status" value="1"/>
</dbReference>
<reference evidence="9" key="1">
    <citation type="journal article" date="2014" name="Front. Microbiol.">
        <title>High frequency of phylogenetically diverse reductive dehalogenase-homologous genes in deep subseafloor sedimentary metagenomes.</title>
        <authorList>
            <person name="Kawai M."/>
            <person name="Futagami T."/>
            <person name="Toyoda A."/>
            <person name="Takaki Y."/>
            <person name="Nishi S."/>
            <person name="Hori S."/>
            <person name="Arai W."/>
            <person name="Tsubouchi T."/>
            <person name="Morono Y."/>
            <person name="Uchiyama I."/>
            <person name="Ito T."/>
            <person name="Fujiyama A."/>
            <person name="Inagaki F."/>
            <person name="Takami H."/>
        </authorList>
    </citation>
    <scope>NUCLEOTIDE SEQUENCE</scope>
    <source>
        <strain evidence="9">Expedition CK06-06</strain>
    </source>
</reference>
<dbReference type="PANTHER" id="PTHR43304:SF1">
    <property type="entry name" value="PAC DOMAIN-CONTAINING PROTEIN"/>
    <property type="match status" value="1"/>
</dbReference>
<evidence type="ECO:0000256" key="6">
    <source>
        <dbReference type="SAM" id="Coils"/>
    </source>
</evidence>
<feature type="non-terminal residue" evidence="9">
    <location>
        <position position="1"/>
    </location>
</feature>
<dbReference type="PROSITE" id="PS50112">
    <property type="entry name" value="PAS"/>
    <property type="match status" value="1"/>
</dbReference>
<organism evidence="9">
    <name type="scientific">marine sediment metagenome</name>
    <dbReference type="NCBI Taxonomy" id="412755"/>
    <lineage>
        <taxon>unclassified sequences</taxon>
        <taxon>metagenomes</taxon>
        <taxon>ecological metagenomes</taxon>
    </lineage>
</organism>
<dbReference type="CDD" id="cd00082">
    <property type="entry name" value="HisKA"/>
    <property type="match status" value="1"/>
</dbReference>
<dbReference type="InterPro" id="IPR013767">
    <property type="entry name" value="PAS_fold"/>
</dbReference>
<dbReference type="InterPro" id="IPR000014">
    <property type="entry name" value="PAS"/>
</dbReference>
<feature type="coiled-coil region" evidence="6">
    <location>
        <begin position="36"/>
        <end position="63"/>
    </location>
</feature>
<evidence type="ECO:0000256" key="4">
    <source>
        <dbReference type="ARBA" id="ARBA00022679"/>
    </source>
</evidence>
<dbReference type="NCBIfam" id="TIGR00229">
    <property type="entry name" value="sensory_box"/>
    <property type="match status" value="1"/>
</dbReference>
<evidence type="ECO:0000313" key="9">
    <source>
        <dbReference type="EMBL" id="GAG03215.1"/>
    </source>
</evidence>
<comment type="caution">
    <text evidence="9">The sequence shown here is derived from an EMBL/GenBank/DDBJ whole genome shotgun (WGS) entry which is preliminary data.</text>
</comment>
<feature type="non-terminal residue" evidence="9">
    <location>
        <position position="274"/>
    </location>
</feature>
<evidence type="ECO:0000256" key="1">
    <source>
        <dbReference type="ARBA" id="ARBA00000085"/>
    </source>
</evidence>
<dbReference type="GO" id="GO:0000155">
    <property type="term" value="F:phosphorelay sensor kinase activity"/>
    <property type="evidence" value="ECO:0007669"/>
    <property type="project" value="InterPro"/>
</dbReference>
<dbReference type="InterPro" id="IPR001610">
    <property type="entry name" value="PAC"/>
</dbReference>
<dbReference type="SMART" id="SM00086">
    <property type="entry name" value="PAC"/>
    <property type="match status" value="1"/>
</dbReference>
<evidence type="ECO:0000256" key="3">
    <source>
        <dbReference type="ARBA" id="ARBA00022553"/>
    </source>
</evidence>
<dbReference type="SMART" id="SM00388">
    <property type="entry name" value="HisKA"/>
    <property type="match status" value="1"/>
</dbReference>
<keyword evidence="6" id="KW-0175">Coiled coil</keyword>
<proteinExistence type="predicted"/>
<dbReference type="GO" id="GO:0006355">
    <property type="term" value="P:regulation of DNA-templated transcription"/>
    <property type="evidence" value="ECO:0007669"/>
    <property type="project" value="InterPro"/>
</dbReference>
<evidence type="ECO:0000259" key="8">
    <source>
        <dbReference type="PROSITE" id="PS50113"/>
    </source>
</evidence>
<dbReference type="EC" id="2.7.13.3" evidence="2"/>
<protein>
    <recommendedName>
        <fullName evidence="2">histidine kinase</fullName>
        <ecNumber evidence="2">2.7.13.3</ecNumber>
    </recommendedName>
</protein>
<feature type="domain" description="PAS" evidence="7">
    <location>
        <begin position="53"/>
        <end position="123"/>
    </location>
</feature>
<dbReference type="InterPro" id="IPR000700">
    <property type="entry name" value="PAS-assoc_C"/>
</dbReference>
<dbReference type="InterPro" id="IPR035965">
    <property type="entry name" value="PAS-like_dom_sf"/>
</dbReference>
<dbReference type="EMBL" id="BARS01020088">
    <property type="protein sequence ID" value="GAG03215.1"/>
    <property type="molecule type" value="Genomic_DNA"/>
</dbReference>